<dbReference type="Proteomes" id="UP000243661">
    <property type="component" value="Unassembled WGS sequence"/>
</dbReference>
<proteinExistence type="predicted"/>
<keyword evidence="1" id="KW-0472">Membrane</keyword>
<dbReference type="RefSeq" id="WP_092718128.1">
    <property type="nucleotide sequence ID" value="NZ_FMBK01000003.1"/>
</dbReference>
<dbReference type="EMBL" id="FMBK01000003">
    <property type="protein sequence ID" value="SCC71173.1"/>
    <property type="molecule type" value="Genomic_DNA"/>
</dbReference>
<keyword evidence="1" id="KW-0812">Transmembrane</keyword>
<evidence type="ECO:0000313" key="2">
    <source>
        <dbReference type="EMBL" id="SCC71173.1"/>
    </source>
</evidence>
<accession>A0A1C4GTJ8</accession>
<dbReference type="AlphaFoldDB" id="A0A1C4GTJ8"/>
<keyword evidence="1" id="KW-1133">Transmembrane helix</keyword>
<name>A0A1C4GTJ8_9GAMM</name>
<protein>
    <submittedName>
        <fullName evidence="2">Uncharacterized protein</fullName>
    </submittedName>
</protein>
<feature type="transmembrane region" description="Helical" evidence="1">
    <location>
        <begin position="324"/>
        <end position="346"/>
    </location>
</feature>
<gene>
    <name evidence="2" type="ORF">GA0116959_10322</name>
</gene>
<sequence length="348" mass="40206">MALDPIWKQQLALVTYGNEYLSQNLSFNDWVHHSIFNQHCLHFRDLLTQHLLAQHFQIWLEGLKKQGTQRLSLHSSSLLNDEKNPNANVELLAMPHFMVSHESHKKTAWILGKELAEWYSSEQDYDVPKAQQEQLRHESFWRFELNPKLAKLVDADLQRPNWDDIQAYTDNELFKTQFADGFNEPVHRDFPYYGIPQTQVETIDGLAAYSSQYLPVLPSKYSADYAHRTLHRLESLAAYIRQQQQDPFHADGTELSPEQQLNLRHFSQKLDDLTAKFIVKVANHYQSAQLTKIEITNPLDSTNLVTEPAQNLKINKPQTPSHKVGASGVIKLILLTIIICVCAYYFGL</sequence>
<dbReference type="OrthoDB" id="6702200at2"/>
<organism evidence="2 3">
    <name type="scientific">Acinetobacter albensis</name>
    <dbReference type="NCBI Taxonomy" id="1673609"/>
    <lineage>
        <taxon>Bacteria</taxon>
        <taxon>Pseudomonadati</taxon>
        <taxon>Pseudomonadota</taxon>
        <taxon>Gammaproteobacteria</taxon>
        <taxon>Moraxellales</taxon>
        <taxon>Moraxellaceae</taxon>
        <taxon>Acinetobacter</taxon>
    </lineage>
</organism>
<evidence type="ECO:0000256" key="1">
    <source>
        <dbReference type="SAM" id="Phobius"/>
    </source>
</evidence>
<reference evidence="2 3" key="1">
    <citation type="submission" date="2016-08" db="EMBL/GenBank/DDBJ databases">
        <authorList>
            <person name="Seilhamer J.J."/>
        </authorList>
    </citation>
    <scope>NUCLEOTIDE SEQUENCE [LARGE SCALE GENOMIC DNA]</scope>
    <source>
        <strain evidence="2 3">ANC 4874</strain>
    </source>
</reference>
<evidence type="ECO:0000313" key="3">
    <source>
        <dbReference type="Proteomes" id="UP000243661"/>
    </source>
</evidence>